<evidence type="ECO:0000313" key="1">
    <source>
        <dbReference type="EMBL" id="MEC4718397.1"/>
    </source>
</evidence>
<keyword evidence="2" id="KW-1185">Reference proteome</keyword>
<evidence type="ECO:0008006" key="3">
    <source>
        <dbReference type="Google" id="ProtNLM"/>
    </source>
</evidence>
<accession>A0ABU6J444</accession>
<dbReference type="EMBL" id="JAWIIV010000002">
    <property type="protein sequence ID" value="MEC4718397.1"/>
    <property type="molecule type" value="Genomic_DNA"/>
</dbReference>
<evidence type="ECO:0000313" key="2">
    <source>
        <dbReference type="Proteomes" id="UP001352263"/>
    </source>
</evidence>
<dbReference type="Proteomes" id="UP001352263">
    <property type="component" value="Unassembled WGS sequence"/>
</dbReference>
<sequence length="213" mass="24347">MTNLRFSKAISNFSPYKSHRYDVFGPKVNRNLTLFRPAALNTWLQLEADPLVLYYCERPVAIPDTAPKRVVDFWVAYSAREELWLLEPNKANPPSDERERTLPAFSAWATSQRLFVRHVEPMDRCTHMHFLDNWGRIVRTLSANRRYLTTSLLKRVLGCMAEPQSLSSLMELCPDEDPVLIQTATFSLIHTGRLRCVDIDAQPLGPASMLVGA</sequence>
<organism evidence="1 2">
    <name type="scientific">Noviherbaspirillum album</name>
    <dbReference type="NCBI Taxonomy" id="3080276"/>
    <lineage>
        <taxon>Bacteria</taxon>
        <taxon>Pseudomonadati</taxon>
        <taxon>Pseudomonadota</taxon>
        <taxon>Betaproteobacteria</taxon>
        <taxon>Burkholderiales</taxon>
        <taxon>Oxalobacteraceae</taxon>
        <taxon>Noviherbaspirillum</taxon>
    </lineage>
</organism>
<protein>
    <recommendedName>
        <fullName evidence="3">TnsA endonuclease N-terminal domain-containing protein</fullName>
    </recommendedName>
</protein>
<comment type="caution">
    <text evidence="1">The sequence shown here is derived from an EMBL/GenBank/DDBJ whole genome shotgun (WGS) entry which is preliminary data.</text>
</comment>
<name>A0ABU6J444_9BURK</name>
<reference evidence="1 2" key="1">
    <citation type="submission" date="2023-10" db="EMBL/GenBank/DDBJ databases">
        <title>Noviherbaspirillum sp. CPCC 100848 genome assembly.</title>
        <authorList>
            <person name="Li X.Y."/>
            <person name="Fang X.M."/>
        </authorList>
    </citation>
    <scope>NUCLEOTIDE SEQUENCE [LARGE SCALE GENOMIC DNA]</scope>
    <source>
        <strain evidence="1 2">CPCC 100848</strain>
    </source>
</reference>
<gene>
    <name evidence="1" type="ORF">RY831_04520</name>
</gene>
<dbReference type="RefSeq" id="WP_326505120.1">
    <property type="nucleotide sequence ID" value="NZ_JAWIIV010000002.1"/>
</dbReference>
<proteinExistence type="predicted"/>